<evidence type="ECO:0000313" key="5">
    <source>
        <dbReference type="Proteomes" id="UP000006764"/>
    </source>
</evidence>
<dbReference type="SUPFAM" id="SSF46689">
    <property type="entry name" value="Homeodomain-like"/>
    <property type="match status" value="1"/>
</dbReference>
<evidence type="ECO:0000313" key="4">
    <source>
        <dbReference type="EMBL" id="AJD49857.1"/>
    </source>
</evidence>
<keyword evidence="1 2" id="KW-0238">DNA-binding</keyword>
<dbReference type="InterPro" id="IPR041474">
    <property type="entry name" value="NicS_C"/>
</dbReference>
<dbReference type="HOGENOM" id="CLU_069356_1_1_6"/>
<dbReference type="Pfam" id="PF00440">
    <property type="entry name" value="TetR_N"/>
    <property type="match status" value="1"/>
</dbReference>
<sequence length="202" mass="22323">MPRDVLLDAALACYVRRGIQATTLRDIAREADVTPAMLHYYFGDAGQLRETVIEDRLMPVFERIRAPLMTAAGDVPSLLRLFVDSVFEVVGEHPWLPPMWVREVVTEGGALRDLLITRLAPSLGQLLAARFQQAQAEGALNPALDPRLLMVSLIGLTMFPVAGAPIWRQVFSADALTMDDVRRHALVLLERGLELGDGKTLL</sequence>
<feature type="domain" description="HTH tetR-type" evidence="3">
    <location>
        <begin position="1"/>
        <end position="60"/>
    </location>
</feature>
<dbReference type="EMBL" id="CP004387">
    <property type="protein sequence ID" value="AJD49857.1"/>
    <property type="molecule type" value="Genomic_DNA"/>
</dbReference>
<accession>A0A0B4XUA8</accession>
<gene>
    <name evidence="4" type="ORF">S7S_17225</name>
</gene>
<keyword evidence="5" id="KW-1185">Reference proteome</keyword>
<dbReference type="SUPFAM" id="SSF48498">
    <property type="entry name" value="Tetracyclin repressor-like, C-terminal domain"/>
    <property type="match status" value="1"/>
</dbReference>
<dbReference type="KEGG" id="apac:S7S_17225"/>
<dbReference type="PANTHER" id="PTHR30055:SF219">
    <property type="entry name" value="TRANSCRIPTIONAL REGULATORY PROTEIN"/>
    <property type="match status" value="1"/>
</dbReference>
<dbReference type="Proteomes" id="UP000006764">
    <property type="component" value="Chromosome"/>
</dbReference>
<evidence type="ECO:0000259" key="3">
    <source>
        <dbReference type="PROSITE" id="PS50977"/>
    </source>
</evidence>
<evidence type="ECO:0000256" key="1">
    <source>
        <dbReference type="ARBA" id="ARBA00023125"/>
    </source>
</evidence>
<proteinExistence type="predicted"/>
<dbReference type="AlphaFoldDB" id="A0A0B4XUA8"/>
<organism evidence="4 5">
    <name type="scientific">Isoalcanivorax pacificus W11-5</name>
    <dbReference type="NCBI Taxonomy" id="391936"/>
    <lineage>
        <taxon>Bacteria</taxon>
        <taxon>Pseudomonadati</taxon>
        <taxon>Pseudomonadota</taxon>
        <taxon>Gammaproteobacteria</taxon>
        <taxon>Oceanospirillales</taxon>
        <taxon>Alcanivoracaceae</taxon>
        <taxon>Isoalcanivorax</taxon>
    </lineage>
</organism>
<dbReference type="InterPro" id="IPR050109">
    <property type="entry name" value="HTH-type_TetR-like_transc_reg"/>
</dbReference>
<dbReference type="InterPro" id="IPR036271">
    <property type="entry name" value="Tet_transcr_reg_TetR-rel_C_sf"/>
</dbReference>
<dbReference type="STRING" id="391936.S7S_17225"/>
<dbReference type="PROSITE" id="PS50977">
    <property type="entry name" value="HTH_TETR_2"/>
    <property type="match status" value="1"/>
</dbReference>
<feature type="DNA-binding region" description="H-T-H motif" evidence="2">
    <location>
        <begin position="23"/>
        <end position="42"/>
    </location>
</feature>
<dbReference type="InterPro" id="IPR001647">
    <property type="entry name" value="HTH_TetR"/>
</dbReference>
<dbReference type="Gene3D" id="1.10.357.10">
    <property type="entry name" value="Tetracycline Repressor, domain 2"/>
    <property type="match status" value="1"/>
</dbReference>
<protein>
    <submittedName>
        <fullName evidence="4">Regulatory protein TetR</fullName>
    </submittedName>
</protein>
<dbReference type="PANTHER" id="PTHR30055">
    <property type="entry name" value="HTH-TYPE TRANSCRIPTIONAL REGULATOR RUTR"/>
    <property type="match status" value="1"/>
</dbReference>
<dbReference type="GO" id="GO:0003700">
    <property type="term" value="F:DNA-binding transcription factor activity"/>
    <property type="evidence" value="ECO:0007669"/>
    <property type="project" value="TreeGrafter"/>
</dbReference>
<dbReference type="Pfam" id="PF17938">
    <property type="entry name" value="TetR_C_29"/>
    <property type="match status" value="1"/>
</dbReference>
<evidence type="ECO:0000256" key="2">
    <source>
        <dbReference type="PROSITE-ProRule" id="PRU00335"/>
    </source>
</evidence>
<name>A0A0B4XUA8_9GAMM</name>
<dbReference type="GO" id="GO:0000976">
    <property type="term" value="F:transcription cis-regulatory region binding"/>
    <property type="evidence" value="ECO:0007669"/>
    <property type="project" value="TreeGrafter"/>
</dbReference>
<reference evidence="4 5" key="1">
    <citation type="journal article" date="2012" name="J. Bacteriol.">
        <title>Genome sequence of an alkane-degrading bacterium, Alcanivorax pacificus type strain W11-5, isolated from deep sea sediment.</title>
        <authorList>
            <person name="Lai Q."/>
            <person name="Shao Z."/>
        </authorList>
    </citation>
    <scope>NUCLEOTIDE SEQUENCE [LARGE SCALE GENOMIC DNA]</scope>
    <source>
        <strain evidence="4 5">W11-5</strain>
    </source>
</reference>
<dbReference type="InterPro" id="IPR009057">
    <property type="entry name" value="Homeodomain-like_sf"/>
</dbReference>